<keyword evidence="3" id="KW-1185">Reference proteome</keyword>
<evidence type="ECO:0000313" key="2">
    <source>
        <dbReference type="EMBL" id="KAJ0988009.1"/>
    </source>
</evidence>
<evidence type="ECO:0000256" key="1">
    <source>
        <dbReference type="SAM" id="MobiDB-lite"/>
    </source>
</evidence>
<name>A0A9D5HT95_9LILI</name>
<gene>
    <name evidence="2" type="ORF">J5N97_006365</name>
</gene>
<protein>
    <submittedName>
        <fullName evidence="2">Uncharacterized protein</fullName>
    </submittedName>
</protein>
<feature type="compositionally biased region" description="Basic residues" evidence="1">
    <location>
        <begin position="13"/>
        <end position="23"/>
    </location>
</feature>
<feature type="compositionally biased region" description="Pro residues" evidence="1">
    <location>
        <begin position="30"/>
        <end position="53"/>
    </location>
</feature>
<sequence length="125" mass="13806">MAPPQTPQFAPRNPRKGKSKKKQQQQDKGPLPPSPRPAHPTPPEQRHPAPPSILFPRYSSATSTPLPPPSMPKKRFLRRALPFLIAATAGAYYFRGMSKKEATEKVEGIEAEASSVSSHERIEDS</sequence>
<accession>A0A9D5HT95</accession>
<proteinExistence type="predicted"/>
<feature type="region of interest" description="Disordered" evidence="1">
    <location>
        <begin position="1"/>
        <end position="73"/>
    </location>
</feature>
<dbReference type="EMBL" id="JAGGNH010000001">
    <property type="protein sequence ID" value="KAJ0988009.1"/>
    <property type="molecule type" value="Genomic_DNA"/>
</dbReference>
<organism evidence="2 3">
    <name type="scientific">Dioscorea zingiberensis</name>
    <dbReference type="NCBI Taxonomy" id="325984"/>
    <lineage>
        <taxon>Eukaryota</taxon>
        <taxon>Viridiplantae</taxon>
        <taxon>Streptophyta</taxon>
        <taxon>Embryophyta</taxon>
        <taxon>Tracheophyta</taxon>
        <taxon>Spermatophyta</taxon>
        <taxon>Magnoliopsida</taxon>
        <taxon>Liliopsida</taxon>
        <taxon>Dioscoreales</taxon>
        <taxon>Dioscoreaceae</taxon>
        <taxon>Dioscorea</taxon>
    </lineage>
</organism>
<reference evidence="2" key="1">
    <citation type="submission" date="2021-03" db="EMBL/GenBank/DDBJ databases">
        <authorList>
            <person name="Li Z."/>
            <person name="Yang C."/>
        </authorList>
    </citation>
    <scope>NUCLEOTIDE SEQUENCE</scope>
    <source>
        <strain evidence="2">Dzin_1.0</strain>
        <tissue evidence="2">Leaf</tissue>
    </source>
</reference>
<evidence type="ECO:0000313" key="3">
    <source>
        <dbReference type="Proteomes" id="UP001085076"/>
    </source>
</evidence>
<dbReference type="AlphaFoldDB" id="A0A9D5HT95"/>
<dbReference type="Proteomes" id="UP001085076">
    <property type="component" value="Miscellaneous, Linkage group lg01"/>
</dbReference>
<reference evidence="2" key="2">
    <citation type="journal article" date="2022" name="Hortic Res">
        <title>The genome of Dioscorea zingiberensis sheds light on the biosynthesis, origin and evolution of the medicinally important diosgenin saponins.</title>
        <authorList>
            <person name="Li Y."/>
            <person name="Tan C."/>
            <person name="Li Z."/>
            <person name="Guo J."/>
            <person name="Li S."/>
            <person name="Chen X."/>
            <person name="Wang C."/>
            <person name="Dai X."/>
            <person name="Yang H."/>
            <person name="Song W."/>
            <person name="Hou L."/>
            <person name="Xu J."/>
            <person name="Tong Z."/>
            <person name="Xu A."/>
            <person name="Yuan X."/>
            <person name="Wang W."/>
            <person name="Yang Q."/>
            <person name="Chen L."/>
            <person name="Sun Z."/>
            <person name="Wang K."/>
            <person name="Pan B."/>
            <person name="Chen J."/>
            <person name="Bao Y."/>
            <person name="Liu F."/>
            <person name="Qi X."/>
            <person name="Gang D.R."/>
            <person name="Wen J."/>
            <person name="Li J."/>
        </authorList>
    </citation>
    <scope>NUCLEOTIDE SEQUENCE</scope>
    <source>
        <strain evidence="2">Dzin_1.0</strain>
    </source>
</reference>
<comment type="caution">
    <text evidence="2">The sequence shown here is derived from an EMBL/GenBank/DDBJ whole genome shotgun (WGS) entry which is preliminary data.</text>
</comment>